<evidence type="ECO:0000259" key="3">
    <source>
        <dbReference type="Pfam" id="PF13359"/>
    </source>
</evidence>
<proteinExistence type="predicted"/>
<dbReference type="Proteomes" id="UP001219518">
    <property type="component" value="Unassembled WGS sequence"/>
</dbReference>
<comment type="caution">
    <text evidence="4">The sequence shown here is derived from an EMBL/GenBank/DDBJ whole genome shotgun (WGS) entry which is preliminary data.</text>
</comment>
<gene>
    <name evidence="4" type="ORF">KUF71_012046</name>
</gene>
<keyword evidence="2" id="KW-0479">Metal-binding</keyword>
<name>A0AAE1HJZ3_9NEOP</name>
<dbReference type="InterPro" id="IPR027806">
    <property type="entry name" value="HARBI1_dom"/>
</dbReference>
<dbReference type="Pfam" id="PF13359">
    <property type="entry name" value="DDE_Tnp_4"/>
    <property type="match status" value="1"/>
</dbReference>
<comment type="cofactor">
    <cofactor evidence="1">
        <name>a divalent metal cation</name>
        <dbReference type="ChEBI" id="CHEBI:60240"/>
    </cofactor>
</comment>
<dbReference type="EMBL" id="JAHWGI010001099">
    <property type="protein sequence ID" value="KAK3922589.1"/>
    <property type="molecule type" value="Genomic_DNA"/>
</dbReference>
<reference evidence="4" key="2">
    <citation type="journal article" date="2023" name="BMC Genomics">
        <title>Pest status, molecular evolution, and epigenetic factors derived from the genome assembly of Frankliniella fusca, a thysanopteran phytovirus vector.</title>
        <authorList>
            <person name="Catto M.A."/>
            <person name="Labadie P.E."/>
            <person name="Jacobson A.L."/>
            <person name="Kennedy G.G."/>
            <person name="Srinivasan R."/>
            <person name="Hunt B.G."/>
        </authorList>
    </citation>
    <scope>NUCLEOTIDE SEQUENCE</scope>
    <source>
        <strain evidence="4">PL_HMW_Pooled</strain>
    </source>
</reference>
<dbReference type="GO" id="GO:0046872">
    <property type="term" value="F:metal ion binding"/>
    <property type="evidence" value="ECO:0007669"/>
    <property type="project" value="UniProtKB-KW"/>
</dbReference>
<keyword evidence="5" id="KW-1185">Reference proteome</keyword>
<organism evidence="4 5">
    <name type="scientific">Frankliniella fusca</name>
    <dbReference type="NCBI Taxonomy" id="407009"/>
    <lineage>
        <taxon>Eukaryota</taxon>
        <taxon>Metazoa</taxon>
        <taxon>Ecdysozoa</taxon>
        <taxon>Arthropoda</taxon>
        <taxon>Hexapoda</taxon>
        <taxon>Insecta</taxon>
        <taxon>Pterygota</taxon>
        <taxon>Neoptera</taxon>
        <taxon>Paraneoptera</taxon>
        <taxon>Thysanoptera</taxon>
        <taxon>Terebrantia</taxon>
        <taxon>Thripoidea</taxon>
        <taxon>Thripidae</taxon>
        <taxon>Frankliniella</taxon>
    </lineage>
</organism>
<evidence type="ECO:0000313" key="5">
    <source>
        <dbReference type="Proteomes" id="UP001219518"/>
    </source>
</evidence>
<dbReference type="PANTHER" id="PTHR23080">
    <property type="entry name" value="THAP DOMAIN PROTEIN"/>
    <property type="match status" value="1"/>
</dbReference>
<evidence type="ECO:0000313" key="4">
    <source>
        <dbReference type="EMBL" id="KAK3922589.1"/>
    </source>
</evidence>
<reference evidence="4" key="1">
    <citation type="submission" date="2021-07" db="EMBL/GenBank/DDBJ databases">
        <authorList>
            <person name="Catto M.A."/>
            <person name="Jacobson A."/>
            <person name="Kennedy G."/>
            <person name="Labadie P."/>
            <person name="Hunt B.G."/>
            <person name="Srinivasan R."/>
        </authorList>
    </citation>
    <scope>NUCLEOTIDE SEQUENCE</scope>
    <source>
        <strain evidence="4">PL_HMW_Pooled</strain>
        <tissue evidence="4">Head</tissue>
    </source>
</reference>
<dbReference type="AlphaFoldDB" id="A0AAE1HJZ3"/>
<sequence>MPYMAVSAKQQNRNKPQCFAPYKNLRIIIDCAEFQLERSSNLQQQSNTFSDYKHCNTGKVLIGISCYRGVSFVSSCFEGRISDKEIVLKSGLMDILEKGDTVMADRGFRLEEEMKNIGVTLIKPPDKPRKSAHLTARQEIQTKSIASVRIYVEHVIGKIKDWLILAHRVELMNNVYLEDFVLIAAFLYNFTRIYIGQEKDKKKEQSKKKD</sequence>
<feature type="domain" description="DDE Tnp4" evidence="3">
    <location>
        <begin position="29"/>
        <end position="189"/>
    </location>
</feature>
<evidence type="ECO:0000256" key="1">
    <source>
        <dbReference type="ARBA" id="ARBA00001968"/>
    </source>
</evidence>
<protein>
    <submittedName>
        <fullName evidence="4">Transposase for insertion sequence element IS112</fullName>
    </submittedName>
</protein>
<dbReference type="PANTHER" id="PTHR23080:SF143">
    <property type="entry name" value="SI:DKEY-56D12.4"/>
    <property type="match status" value="1"/>
</dbReference>
<accession>A0AAE1HJZ3</accession>
<evidence type="ECO:0000256" key="2">
    <source>
        <dbReference type="ARBA" id="ARBA00022723"/>
    </source>
</evidence>